<dbReference type="Proteomes" id="UP000247586">
    <property type="component" value="Chromosome"/>
</dbReference>
<organism evidence="8 9">
    <name type="scientific">Metallosphaera hakonensis JCM 8857 = DSM 7519</name>
    <dbReference type="NCBI Taxonomy" id="1293036"/>
    <lineage>
        <taxon>Archaea</taxon>
        <taxon>Thermoproteota</taxon>
        <taxon>Thermoprotei</taxon>
        <taxon>Sulfolobales</taxon>
        <taxon>Sulfolobaceae</taxon>
        <taxon>Metallosphaera</taxon>
    </lineage>
</organism>
<dbReference type="PROSITE" id="PS00893">
    <property type="entry name" value="NUDIX_BOX"/>
    <property type="match status" value="1"/>
</dbReference>
<keyword evidence="6" id="KW-0464">Manganese</keyword>
<dbReference type="InterPro" id="IPR045121">
    <property type="entry name" value="CoAse"/>
</dbReference>
<dbReference type="SUPFAM" id="SSF55811">
    <property type="entry name" value="Nudix"/>
    <property type="match status" value="1"/>
</dbReference>
<dbReference type="PANTHER" id="PTHR12992:SF11">
    <property type="entry name" value="MITOCHONDRIAL COENZYME A DIPHOSPHATASE NUDT8"/>
    <property type="match status" value="1"/>
</dbReference>
<evidence type="ECO:0000256" key="5">
    <source>
        <dbReference type="ARBA" id="ARBA00022842"/>
    </source>
</evidence>
<evidence type="ECO:0000256" key="6">
    <source>
        <dbReference type="ARBA" id="ARBA00023211"/>
    </source>
</evidence>
<dbReference type="InterPro" id="IPR000086">
    <property type="entry name" value="NUDIX_hydrolase_dom"/>
</dbReference>
<dbReference type="EMBL" id="CP029287">
    <property type="protein sequence ID" value="AWR98959.1"/>
    <property type="molecule type" value="Genomic_DNA"/>
</dbReference>
<dbReference type="PANTHER" id="PTHR12992">
    <property type="entry name" value="NUDIX HYDROLASE"/>
    <property type="match status" value="1"/>
</dbReference>
<evidence type="ECO:0000256" key="1">
    <source>
        <dbReference type="ARBA" id="ARBA00001936"/>
    </source>
</evidence>
<dbReference type="InterPro" id="IPR020084">
    <property type="entry name" value="NUDIX_hydrolase_CS"/>
</dbReference>
<evidence type="ECO:0000259" key="7">
    <source>
        <dbReference type="PROSITE" id="PS51462"/>
    </source>
</evidence>
<dbReference type="GO" id="GO:0010945">
    <property type="term" value="F:coenzyme A diphosphatase activity"/>
    <property type="evidence" value="ECO:0007669"/>
    <property type="project" value="InterPro"/>
</dbReference>
<comment type="cofactor">
    <cofactor evidence="1">
        <name>Mn(2+)</name>
        <dbReference type="ChEBI" id="CHEBI:29035"/>
    </cofactor>
</comment>
<proteinExistence type="predicted"/>
<dbReference type="KEGG" id="mhk:DFR87_03770"/>
<keyword evidence="4" id="KW-0378">Hydrolase</keyword>
<name>A0A2U9ISE3_9CREN</name>
<protein>
    <submittedName>
        <fullName evidence="8">NUDIX domain-containing protein</fullName>
    </submittedName>
</protein>
<comment type="cofactor">
    <cofactor evidence="2">
        <name>Mg(2+)</name>
        <dbReference type="ChEBI" id="CHEBI:18420"/>
    </cofactor>
</comment>
<dbReference type="GO" id="GO:0046872">
    <property type="term" value="F:metal ion binding"/>
    <property type="evidence" value="ECO:0007669"/>
    <property type="project" value="UniProtKB-KW"/>
</dbReference>
<keyword evidence="3" id="KW-0479">Metal-binding</keyword>
<dbReference type="STRING" id="1293036.GCA_001315825_01843"/>
<feature type="domain" description="Nudix hydrolase" evidence="7">
    <location>
        <begin position="1"/>
        <end position="129"/>
    </location>
</feature>
<dbReference type="OrthoDB" id="40462at2157"/>
<evidence type="ECO:0000313" key="9">
    <source>
        <dbReference type="Proteomes" id="UP000247586"/>
    </source>
</evidence>
<keyword evidence="9" id="KW-1185">Reference proteome</keyword>
<dbReference type="Gene3D" id="3.90.79.10">
    <property type="entry name" value="Nucleoside Triphosphate Pyrophosphohydrolase"/>
    <property type="match status" value="1"/>
</dbReference>
<evidence type="ECO:0000256" key="2">
    <source>
        <dbReference type="ARBA" id="ARBA00001946"/>
    </source>
</evidence>
<dbReference type="PROSITE" id="PS51462">
    <property type="entry name" value="NUDIX"/>
    <property type="match status" value="1"/>
</dbReference>
<dbReference type="InterPro" id="IPR015797">
    <property type="entry name" value="NUDIX_hydrolase-like_dom_sf"/>
</dbReference>
<dbReference type="Pfam" id="PF00293">
    <property type="entry name" value="NUDIX"/>
    <property type="match status" value="1"/>
</dbReference>
<keyword evidence="5" id="KW-0460">Magnesium</keyword>
<accession>A0A2U9ISE3</accession>
<sequence length="157" mass="18261">MECDAAVVLIIRGDGKFLVIKRADQKGDPWSGHMALPGGHRDGNETCEETAVRESKEEVGIEPKDLRFFGIYWPSNRRDLHVAVFIGYTDSNDVNPDREVAKWFWIDPRELKEEDNHFLYQDYVIWGMTYRILKDYLSARQRSSHQIQAVDQSSLEE</sequence>
<dbReference type="CDD" id="cd03426">
    <property type="entry name" value="NUDIX_CoAse_Nudt7"/>
    <property type="match status" value="1"/>
</dbReference>
<dbReference type="AlphaFoldDB" id="A0A2U9ISE3"/>
<reference evidence="8" key="1">
    <citation type="submission" date="2018-05" db="EMBL/GenBank/DDBJ databases">
        <title>Complete Genome Sequences of Extremely Thermoacidophilic, Metal-Mobilizing Type-Strain Members of the Archaeal Family Sulfolobaceae: Acidianus brierleyi DSM-1651T, Acidianus sulfidivorans DSM-18786T, Metallosphaera hakonensis DSM-7519T, and Metallosphaera prunae DSM-10039T.</title>
        <authorList>
            <person name="Counts J.A."/>
            <person name="Kelly R.M."/>
        </authorList>
    </citation>
    <scope>NUCLEOTIDE SEQUENCE [LARGE SCALE GENOMIC DNA]</scope>
    <source>
        <strain evidence="8">HO1-1</strain>
    </source>
</reference>
<gene>
    <name evidence="8" type="ORF">DFR87_03770</name>
</gene>
<evidence type="ECO:0000313" key="8">
    <source>
        <dbReference type="EMBL" id="AWR98959.1"/>
    </source>
</evidence>
<dbReference type="RefSeq" id="WP_054836813.1">
    <property type="nucleotide sequence ID" value="NZ_BBBA01000011.1"/>
</dbReference>
<dbReference type="GeneID" id="36834430"/>
<evidence type="ECO:0000256" key="3">
    <source>
        <dbReference type="ARBA" id="ARBA00022723"/>
    </source>
</evidence>
<evidence type="ECO:0000256" key="4">
    <source>
        <dbReference type="ARBA" id="ARBA00022801"/>
    </source>
</evidence>